<feature type="compositionally biased region" description="Basic and acidic residues" evidence="1">
    <location>
        <begin position="84"/>
        <end position="96"/>
    </location>
</feature>
<feature type="compositionally biased region" description="Low complexity" evidence="1">
    <location>
        <begin position="54"/>
        <end position="66"/>
    </location>
</feature>
<feature type="region of interest" description="Disordered" evidence="1">
    <location>
        <begin position="483"/>
        <end position="588"/>
    </location>
</feature>
<feature type="region of interest" description="Disordered" evidence="1">
    <location>
        <begin position="217"/>
        <end position="327"/>
    </location>
</feature>
<dbReference type="Proteomes" id="UP000291116">
    <property type="component" value="Unassembled WGS sequence"/>
</dbReference>
<gene>
    <name evidence="3" type="ORF">PSNMU_V1.4_AUG-EV-PASAV3_0096950</name>
</gene>
<reference evidence="3 4" key="1">
    <citation type="submission" date="2019-01" db="EMBL/GenBank/DDBJ databases">
        <authorList>
            <person name="Ferrante I. M."/>
        </authorList>
    </citation>
    <scope>NUCLEOTIDE SEQUENCE [LARGE SCALE GENOMIC DNA]</scope>
    <source>
        <strain evidence="3 4">B856</strain>
    </source>
</reference>
<feature type="compositionally biased region" description="Basic residues" evidence="1">
    <location>
        <begin position="293"/>
        <end position="303"/>
    </location>
</feature>
<feature type="compositionally biased region" description="Basic and acidic residues" evidence="1">
    <location>
        <begin position="308"/>
        <end position="317"/>
    </location>
</feature>
<dbReference type="AlphaFoldDB" id="A0A448ZKZ0"/>
<feature type="compositionally biased region" description="Polar residues" evidence="1">
    <location>
        <begin position="43"/>
        <end position="53"/>
    </location>
</feature>
<dbReference type="EMBL" id="CAACVS010000470">
    <property type="protein sequence ID" value="VEU42709.1"/>
    <property type="molecule type" value="Genomic_DNA"/>
</dbReference>
<feature type="compositionally biased region" description="Basic and acidic residues" evidence="1">
    <location>
        <begin position="127"/>
        <end position="149"/>
    </location>
</feature>
<feature type="compositionally biased region" description="Basic and acidic residues" evidence="1">
    <location>
        <begin position="156"/>
        <end position="190"/>
    </location>
</feature>
<evidence type="ECO:0000256" key="2">
    <source>
        <dbReference type="SAM" id="Phobius"/>
    </source>
</evidence>
<protein>
    <submittedName>
        <fullName evidence="3">Uncharacterized protein</fullName>
    </submittedName>
</protein>
<evidence type="ECO:0000256" key="1">
    <source>
        <dbReference type="SAM" id="MobiDB-lite"/>
    </source>
</evidence>
<evidence type="ECO:0000313" key="3">
    <source>
        <dbReference type="EMBL" id="VEU42709.1"/>
    </source>
</evidence>
<keyword evidence="2" id="KW-0472">Membrane</keyword>
<name>A0A448ZKZ0_9STRA</name>
<keyword evidence="2" id="KW-0812">Transmembrane</keyword>
<evidence type="ECO:0000313" key="4">
    <source>
        <dbReference type="Proteomes" id="UP000291116"/>
    </source>
</evidence>
<organism evidence="3 4">
    <name type="scientific">Pseudo-nitzschia multistriata</name>
    <dbReference type="NCBI Taxonomy" id="183589"/>
    <lineage>
        <taxon>Eukaryota</taxon>
        <taxon>Sar</taxon>
        <taxon>Stramenopiles</taxon>
        <taxon>Ochrophyta</taxon>
        <taxon>Bacillariophyta</taxon>
        <taxon>Bacillariophyceae</taxon>
        <taxon>Bacillariophycidae</taxon>
        <taxon>Bacillariales</taxon>
        <taxon>Bacillariaceae</taxon>
        <taxon>Pseudo-nitzschia</taxon>
    </lineage>
</organism>
<feature type="transmembrane region" description="Helical" evidence="2">
    <location>
        <begin position="625"/>
        <end position="647"/>
    </location>
</feature>
<sequence>MGASKNIPNGMSRGAGTAGTTSSNHNDSRGHRRRGSDPPAQGTDANVPNSISFGKSNKAAGNSSKSLRARKRYLEQQHSSYRQQRNDDDVTTHTDDCSSLSDEVGRLRSHKHDPSQAHHTSWSPPKPELELNPYREVHQLQKNRRDPKPKLGLSDRGIEIRDSAAPKKSWQHSDPKNSRRIRGDEKHLDEMGFSSGNDWVPSNFYKKTTQKSALHQLLAGENSAAKGRGSRETGSSYRKKFHQHQNDDTYVSPYPPSQKQIRAAEKKRNEQTEAQRKQQRLYVPILPESINHQTRKQKSRKKPTGIAEHNHASEGVEKAYGYSDNSSNKNSLDNHIGNASSGSATLTVDREIAKPVSALTIPNAISTPVAEKNIADENDAFLEEFIEDMDDDGDGDYEDIEIDDIDLEELGIEGIDEEYTVYDESFFKEEKPPKEPLDTEDDEIITENEEYTVEEFCEVEQNPSLSTARSNVPSNIHRALNDNAALDQVDTNQNSDAECEKRTIPYTISSRTQKKKQLEPVSVASSSRYRPSIQEADGDDLSSQTSISYEVVHEEHREGEGEDEENGFDRGIDGNSGESSNSKSNNEQSTLTTQKSSLFFKVTTNDCLDIRCFDKEKRFRPSCGVYTVVCLILVLVAVWTWLVLRLLREKDGE</sequence>
<feature type="compositionally biased region" description="Low complexity" evidence="1">
    <location>
        <begin position="575"/>
        <end position="588"/>
    </location>
</feature>
<accession>A0A448ZKZ0</accession>
<keyword evidence="2" id="KW-1133">Transmembrane helix</keyword>
<proteinExistence type="predicted"/>
<feature type="region of interest" description="Disordered" evidence="1">
    <location>
        <begin position="1"/>
        <end position="203"/>
    </location>
</feature>
<feature type="compositionally biased region" description="Basic and acidic residues" evidence="1">
    <location>
        <begin position="262"/>
        <end position="276"/>
    </location>
</feature>
<keyword evidence="4" id="KW-1185">Reference proteome</keyword>